<dbReference type="Pfam" id="PF01918">
    <property type="entry name" value="Alba"/>
    <property type="match status" value="1"/>
</dbReference>
<gene>
    <name evidence="2" type="ORF">ENU14_05490</name>
</gene>
<protein>
    <submittedName>
        <fullName evidence="2">DNA-binding protein</fullName>
    </submittedName>
</protein>
<dbReference type="EMBL" id="DTBJ01000046">
    <property type="protein sequence ID" value="HGM59018.1"/>
    <property type="molecule type" value="Genomic_DNA"/>
</dbReference>
<dbReference type="AlphaFoldDB" id="A0A7C4DAJ2"/>
<reference evidence="2" key="1">
    <citation type="journal article" date="2020" name="mSystems">
        <title>Genome- and Community-Level Interaction Insights into Carbon Utilization and Element Cycling Functions of Hydrothermarchaeota in Hydrothermal Sediment.</title>
        <authorList>
            <person name="Zhou Z."/>
            <person name="Liu Y."/>
            <person name="Xu W."/>
            <person name="Pan J."/>
            <person name="Luo Z.H."/>
            <person name="Li M."/>
        </authorList>
    </citation>
    <scope>NUCLEOTIDE SEQUENCE [LARGE SCALE GENOMIC DNA]</scope>
    <source>
        <strain evidence="2">SpSt-642</strain>
    </source>
</reference>
<evidence type="ECO:0000259" key="1">
    <source>
        <dbReference type="Pfam" id="PF01918"/>
    </source>
</evidence>
<feature type="domain" description="DNA/RNA-binding protein Alba-like" evidence="1">
    <location>
        <begin position="4"/>
        <end position="60"/>
    </location>
</feature>
<dbReference type="InterPro" id="IPR036882">
    <property type="entry name" value="Alba-like_dom_sf"/>
</dbReference>
<sequence>MSKIIDIGKKSIDDYVFDIIVSFQEGIDTVIIKGYGEYISKAVDVYNELYSRLGESIELINIEIGSEKKSGRLKSYIAISIKRKY</sequence>
<evidence type="ECO:0000313" key="2">
    <source>
        <dbReference type="EMBL" id="HGM59018.1"/>
    </source>
</evidence>
<name>A0A7C4DAJ2_STAMA</name>
<comment type="caution">
    <text evidence="2">The sequence shown here is derived from an EMBL/GenBank/DDBJ whole genome shotgun (WGS) entry which is preliminary data.</text>
</comment>
<accession>A0A7C4DAJ2</accession>
<proteinExistence type="predicted"/>
<dbReference type="SUPFAM" id="SSF82704">
    <property type="entry name" value="AlbA-like"/>
    <property type="match status" value="1"/>
</dbReference>
<organism evidence="2">
    <name type="scientific">Staphylothermus marinus</name>
    <dbReference type="NCBI Taxonomy" id="2280"/>
    <lineage>
        <taxon>Archaea</taxon>
        <taxon>Thermoproteota</taxon>
        <taxon>Thermoprotei</taxon>
        <taxon>Desulfurococcales</taxon>
        <taxon>Desulfurococcaceae</taxon>
        <taxon>Staphylothermus</taxon>
    </lineage>
</organism>
<dbReference type="InterPro" id="IPR002775">
    <property type="entry name" value="DNA/RNA-bd_Alba-like"/>
</dbReference>
<keyword evidence="2" id="KW-0238">DNA-binding</keyword>
<dbReference type="Gene3D" id="3.30.110.20">
    <property type="entry name" value="Alba-like domain"/>
    <property type="match status" value="1"/>
</dbReference>
<dbReference type="GO" id="GO:0003677">
    <property type="term" value="F:DNA binding"/>
    <property type="evidence" value="ECO:0007669"/>
    <property type="project" value="UniProtKB-KW"/>
</dbReference>